<gene>
    <name evidence="4" type="ORF">O0955_09370</name>
</gene>
<dbReference type="EMBL" id="JAPWGM010000003">
    <property type="protein sequence ID" value="MCZ4244215.1"/>
    <property type="molecule type" value="Genomic_DNA"/>
</dbReference>
<protein>
    <submittedName>
        <fullName evidence="4">FMN-binding glutamate synthase family protein</fullName>
    </submittedName>
</protein>
<evidence type="ECO:0000313" key="4">
    <source>
        <dbReference type="EMBL" id="MCZ4244215.1"/>
    </source>
</evidence>
<dbReference type="Gene3D" id="3.20.20.70">
    <property type="entry name" value="Aldolase class I"/>
    <property type="match status" value="1"/>
</dbReference>
<evidence type="ECO:0000256" key="1">
    <source>
        <dbReference type="ARBA" id="ARBA00009716"/>
    </source>
</evidence>
<keyword evidence="5" id="KW-1185">Reference proteome</keyword>
<comment type="caution">
    <text evidence="4">The sequence shown here is derived from an EMBL/GenBank/DDBJ whole genome shotgun (WGS) entry which is preliminary data.</text>
</comment>
<dbReference type="Pfam" id="PF01645">
    <property type="entry name" value="Glu_synthase"/>
    <property type="match status" value="1"/>
</dbReference>
<dbReference type="PIRSF" id="PIRSF500060">
    <property type="entry name" value="UCP500060"/>
    <property type="match status" value="1"/>
</dbReference>
<dbReference type="SUPFAM" id="SSF51395">
    <property type="entry name" value="FMN-linked oxidoreductases"/>
    <property type="match status" value="1"/>
</dbReference>
<evidence type="ECO:0000313" key="5">
    <source>
        <dbReference type="Proteomes" id="UP001144347"/>
    </source>
</evidence>
<evidence type="ECO:0000259" key="3">
    <source>
        <dbReference type="Pfam" id="PF01645"/>
    </source>
</evidence>
<dbReference type="PIRSF" id="PIRSF006429">
    <property type="entry name" value="GOGAT_lg_2"/>
    <property type="match status" value="1"/>
</dbReference>
<evidence type="ECO:0000256" key="2">
    <source>
        <dbReference type="PIRNR" id="PIRNR006429"/>
    </source>
</evidence>
<name>A0ABT4L8G2_9SPHI</name>
<reference evidence="4" key="1">
    <citation type="submission" date="2022-12" db="EMBL/GenBank/DDBJ databases">
        <title>Genome sequence of HCMS5-2.</title>
        <authorList>
            <person name="Woo H."/>
        </authorList>
    </citation>
    <scope>NUCLEOTIDE SEQUENCE</scope>
    <source>
        <strain evidence="4">HCMS5-2</strain>
    </source>
</reference>
<dbReference type="CDD" id="cd02808">
    <property type="entry name" value="GltS_FMN"/>
    <property type="match status" value="1"/>
</dbReference>
<dbReference type="PANTHER" id="PTHR43819:SF1">
    <property type="entry name" value="ARCHAEAL-TYPE GLUTAMATE SYNTHASE [NADPH]"/>
    <property type="match status" value="1"/>
</dbReference>
<dbReference type="PANTHER" id="PTHR43819">
    <property type="entry name" value="ARCHAEAL-TYPE GLUTAMATE SYNTHASE [NADPH]"/>
    <property type="match status" value="1"/>
</dbReference>
<dbReference type="InterPro" id="IPR027283">
    <property type="entry name" value="YerD"/>
</dbReference>
<comment type="similarity">
    <text evidence="1 2">Belongs to the glutamate synthase family.</text>
</comment>
<dbReference type="Proteomes" id="UP001144347">
    <property type="component" value="Unassembled WGS sequence"/>
</dbReference>
<organism evidence="4 5">
    <name type="scientific">Pedobacter punctiformis</name>
    <dbReference type="NCBI Taxonomy" id="3004097"/>
    <lineage>
        <taxon>Bacteria</taxon>
        <taxon>Pseudomonadati</taxon>
        <taxon>Bacteroidota</taxon>
        <taxon>Sphingobacteriia</taxon>
        <taxon>Sphingobacteriales</taxon>
        <taxon>Sphingobacteriaceae</taxon>
        <taxon>Pedobacter</taxon>
    </lineage>
</organism>
<feature type="domain" description="Glutamate synthase" evidence="3">
    <location>
        <begin position="155"/>
        <end position="470"/>
    </location>
</feature>
<dbReference type="InterPro" id="IPR013785">
    <property type="entry name" value="Aldolase_TIM"/>
</dbReference>
<dbReference type="InterPro" id="IPR024188">
    <property type="entry name" value="GltB"/>
</dbReference>
<dbReference type="InterPro" id="IPR002932">
    <property type="entry name" value="Glu_synthdom"/>
</dbReference>
<dbReference type="RefSeq" id="WP_269427288.1">
    <property type="nucleotide sequence ID" value="NZ_JAPWGM010000003.1"/>
</dbReference>
<accession>A0ABT4L8G2</accession>
<sequence>MRKAFIAIAAFLVAITVMLGLTYPPLWWISIFTGPIVILGIYDLIQPKHSIVRNYPVVGRLRYFMEDLRPKVYQYFVESDTNGTPYSRLNRSLIYQRAKKDNDTIPFGTQLNVYDNGYEWLSHSIAAISHHELNLDPRVLVGGPECKKPYSASIYNISAMSFGSLSQNAILSLNGGAKMGNFAHNTGEGGISDYHRQPGGDLIWQIGTGYFGCRNNDGTFNYDAYAERAKTDQVKMIEIKLSQGAKPGHGGMLPAKKVTAEVARIRLVPEGKDVLSPPAHSAFSTPIGLLEFVKKLRDLSDGKPVGFKLCIGRRSEFYAICKAMIETGIYPDFITVDGGEGGTGAAPQEFSNSVGMPLREAVAFVYDVLNGFNLKQHIKIIASGKVATGFDIVKNIALGADMCNAARGMMFALGCIQALECNSNTCPTGVATQDQSLMKGLVVEDKTVRVKNFHNLTVASAVELLGAAGLKEPQQLSRAYINRRVSPNVMQSYLESYPYIPAGSLLQTPYPSRFELGMALSSSKTFAPTDYKVSAVDYSHANPYNDTMAEPGN</sequence>
<proteinExistence type="inferred from homology"/>